<proteinExistence type="predicted"/>
<evidence type="ECO:0000256" key="3">
    <source>
        <dbReference type="ARBA" id="ARBA00022989"/>
    </source>
</evidence>
<dbReference type="InterPro" id="IPR019408">
    <property type="entry name" value="7TM_GPCR_serpentine_rcpt_Srab"/>
</dbReference>
<keyword evidence="3" id="KW-1133">Transmembrane helix</keyword>
<dbReference type="Pfam" id="PF10292">
    <property type="entry name" value="7TM_GPCR_Srab"/>
    <property type="match status" value="1"/>
</dbReference>
<evidence type="ECO:0000256" key="2">
    <source>
        <dbReference type="ARBA" id="ARBA00022692"/>
    </source>
</evidence>
<sequence length="38" mass="4369">LIIYALPRNSSCDILPSNARCIPMRLAFNFSMFFVFLS</sequence>
<organism evidence="5 6">
    <name type="scientific">Heligmosomoides polygyrus</name>
    <name type="common">Parasitic roundworm</name>
    <dbReference type="NCBI Taxonomy" id="6339"/>
    <lineage>
        <taxon>Eukaryota</taxon>
        <taxon>Metazoa</taxon>
        <taxon>Ecdysozoa</taxon>
        <taxon>Nematoda</taxon>
        <taxon>Chromadorea</taxon>
        <taxon>Rhabditida</taxon>
        <taxon>Rhabditina</taxon>
        <taxon>Rhabditomorpha</taxon>
        <taxon>Strongyloidea</taxon>
        <taxon>Heligmosomidae</taxon>
        <taxon>Heligmosomoides</taxon>
    </lineage>
</organism>
<reference evidence="6" key="1">
    <citation type="submission" date="2019-09" db="UniProtKB">
        <authorList>
            <consortium name="WormBaseParasite"/>
        </authorList>
    </citation>
    <scope>IDENTIFICATION</scope>
</reference>
<keyword evidence="2" id="KW-0812">Transmembrane</keyword>
<dbReference type="GO" id="GO:0016020">
    <property type="term" value="C:membrane"/>
    <property type="evidence" value="ECO:0007669"/>
    <property type="project" value="UniProtKB-SubCell"/>
</dbReference>
<name>A0A183F9Q7_HELPZ</name>
<keyword evidence="4" id="KW-0472">Membrane</keyword>
<dbReference type="WBParaSite" id="HPBE_0000289901-mRNA-1">
    <property type="protein sequence ID" value="HPBE_0000289901-mRNA-1"/>
    <property type="gene ID" value="HPBE_0000289901"/>
</dbReference>
<evidence type="ECO:0000256" key="4">
    <source>
        <dbReference type="ARBA" id="ARBA00023136"/>
    </source>
</evidence>
<accession>A0A183F9Q7</accession>
<dbReference type="Proteomes" id="UP000050761">
    <property type="component" value="Unassembled WGS sequence"/>
</dbReference>
<protein>
    <submittedName>
        <fullName evidence="6">Ovule protein</fullName>
    </submittedName>
</protein>
<dbReference type="AlphaFoldDB" id="A0A183F9Q7"/>
<evidence type="ECO:0000313" key="6">
    <source>
        <dbReference type="WBParaSite" id="HPBE_0000289901-mRNA-1"/>
    </source>
</evidence>
<comment type="subcellular location">
    <subcellularLocation>
        <location evidence="1">Membrane</location>
        <topology evidence="1">Multi-pass membrane protein</topology>
    </subcellularLocation>
</comment>
<evidence type="ECO:0000313" key="5">
    <source>
        <dbReference type="Proteomes" id="UP000050761"/>
    </source>
</evidence>
<keyword evidence="5" id="KW-1185">Reference proteome</keyword>
<evidence type="ECO:0000256" key="1">
    <source>
        <dbReference type="ARBA" id="ARBA00004141"/>
    </source>
</evidence>